<name>X1UH79_9ZZZZ</name>
<sequence>WVPILNVFLMLAIANKPLWWLILFLIPLVNVVISVIVWMGIAEARNKPNWLGILMIIPVVSIIIPGYLAFSD</sequence>
<dbReference type="Pfam" id="PF18936">
    <property type="entry name" value="DUF5684"/>
    <property type="match status" value="1"/>
</dbReference>
<evidence type="ECO:0000313" key="2">
    <source>
        <dbReference type="EMBL" id="GAJ16894.1"/>
    </source>
</evidence>
<feature type="transmembrane region" description="Helical" evidence="1">
    <location>
        <begin position="50"/>
        <end position="70"/>
    </location>
</feature>
<feature type="transmembrane region" description="Helical" evidence="1">
    <location>
        <begin position="18"/>
        <end position="38"/>
    </location>
</feature>
<protein>
    <recommendedName>
        <fullName evidence="3">Signal peptidase I</fullName>
    </recommendedName>
</protein>
<organism evidence="2">
    <name type="scientific">marine sediment metagenome</name>
    <dbReference type="NCBI Taxonomy" id="412755"/>
    <lineage>
        <taxon>unclassified sequences</taxon>
        <taxon>metagenomes</taxon>
        <taxon>ecological metagenomes</taxon>
    </lineage>
</organism>
<feature type="non-terminal residue" evidence="2">
    <location>
        <position position="1"/>
    </location>
</feature>
<dbReference type="InterPro" id="IPR043739">
    <property type="entry name" value="DUF5684"/>
</dbReference>
<keyword evidence="1" id="KW-0472">Membrane</keyword>
<keyword evidence="1" id="KW-1133">Transmembrane helix</keyword>
<accession>X1UH79</accession>
<keyword evidence="1" id="KW-0812">Transmembrane</keyword>
<dbReference type="AlphaFoldDB" id="X1UH79"/>
<comment type="caution">
    <text evidence="2">The sequence shown here is derived from an EMBL/GenBank/DDBJ whole genome shotgun (WGS) entry which is preliminary data.</text>
</comment>
<reference evidence="2" key="1">
    <citation type="journal article" date="2014" name="Front. Microbiol.">
        <title>High frequency of phylogenetically diverse reductive dehalogenase-homologous genes in deep subseafloor sedimentary metagenomes.</title>
        <authorList>
            <person name="Kawai M."/>
            <person name="Futagami T."/>
            <person name="Toyoda A."/>
            <person name="Takaki Y."/>
            <person name="Nishi S."/>
            <person name="Hori S."/>
            <person name="Arai W."/>
            <person name="Tsubouchi T."/>
            <person name="Morono Y."/>
            <person name="Uchiyama I."/>
            <person name="Ito T."/>
            <person name="Fujiyama A."/>
            <person name="Inagaki F."/>
            <person name="Takami H."/>
        </authorList>
    </citation>
    <scope>NUCLEOTIDE SEQUENCE</scope>
    <source>
        <strain evidence="2">Expedition CK06-06</strain>
    </source>
</reference>
<gene>
    <name evidence="2" type="ORF">S12H4_62164</name>
</gene>
<evidence type="ECO:0008006" key="3">
    <source>
        <dbReference type="Google" id="ProtNLM"/>
    </source>
</evidence>
<proteinExistence type="predicted"/>
<dbReference type="EMBL" id="BARW01041570">
    <property type="protein sequence ID" value="GAJ16894.1"/>
    <property type="molecule type" value="Genomic_DNA"/>
</dbReference>
<evidence type="ECO:0000256" key="1">
    <source>
        <dbReference type="SAM" id="Phobius"/>
    </source>
</evidence>